<name>A0A9P8AFG3_9AGAR</name>
<dbReference type="AlphaFoldDB" id="A0A9P8AFG3"/>
<evidence type="ECO:0000313" key="2">
    <source>
        <dbReference type="EMBL" id="KAG7099911.1"/>
    </source>
</evidence>
<feature type="region of interest" description="Disordered" evidence="1">
    <location>
        <begin position="160"/>
        <end position="184"/>
    </location>
</feature>
<dbReference type="PANTHER" id="PTHR33129:SF1">
    <property type="entry name" value="ATP-BINDING PROTEIN"/>
    <property type="match status" value="1"/>
</dbReference>
<gene>
    <name evidence="2" type="ORF">E1B28_001709</name>
</gene>
<keyword evidence="3" id="KW-1185">Reference proteome</keyword>
<dbReference type="Proteomes" id="UP001049176">
    <property type="component" value="Chromosome 1"/>
</dbReference>
<organism evidence="2 3">
    <name type="scientific">Marasmius oreades</name>
    <name type="common">fairy-ring Marasmius</name>
    <dbReference type="NCBI Taxonomy" id="181124"/>
    <lineage>
        <taxon>Eukaryota</taxon>
        <taxon>Fungi</taxon>
        <taxon>Dikarya</taxon>
        <taxon>Basidiomycota</taxon>
        <taxon>Agaricomycotina</taxon>
        <taxon>Agaricomycetes</taxon>
        <taxon>Agaricomycetidae</taxon>
        <taxon>Agaricales</taxon>
        <taxon>Marasmiineae</taxon>
        <taxon>Marasmiaceae</taxon>
        <taxon>Marasmius</taxon>
    </lineage>
</organism>
<accession>A0A9P8AFG3</accession>
<proteinExistence type="predicted"/>
<comment type="caution">
    <text evidence="2">The sequence shown here is derived from an EMBL/GenBank/DDBJ whole genome shotgun (WGS) entry which is preliminary data.</text>
</comment>
<protein>
    <submittedName>
        <fullName evidence="2">Uncharacterized protein</fullName>
    </submittedName>
</protein>
<dbReference type="GeneID" id="66070785"/>
<evidence type="ECO:0000256" key="1">
    <source>
        <dbReference type="SAM" id="MobiDB-lite"/>
    </source>
</evidence>
<dbReference type="EMBL" id="CM032181">
    <property type="protein sequence ID" value="KAG7099911.1"/>
    <property type="molecule type" value="Genomic_DNA"/>
</dbReference>
<sequence>MELDMQKIKIPRFSGEATKSEDFISIIDTLLRFSTKSPDDYVITLRTFFVAGSIAMDRYDKQIKGKVRVWEELVKKFKQRFQMKLSSFWELYQVAWEHRDRSALFQDVDPSQKYQSLKVLFPLTEDAQERILVASEYRAALSDAKRWFVGETPSKTKFTQEDSYWRPPVSEDEGEGEDQQMDIDHPDLDDTDWSDPICPHTTFIVCGMPGIGKSVFLYYVLVERLLRNLPTCLQIEPDCFTYWCAEGVSEIQMNEFKRPLSKDVWFLVDSNQDITRPHRNILTSGARVLQVASPRKSHLEWTEKRTTFTYKWFMKPSPLPELLMMRPLWPFWRSALTDEQATTFVEEYGPSPRLIMSYAARPDEYCHDLQSTINLLTFDKLKQLFIEMKHSNMNDDSLSHCTFGVYPDAQRNRTTVDYLTRNIFGLVKATFSTNWKLHARDMYRLFNAASGTRGAAGHLVEDILHGDLPMGGYRQVTQLRKRGKRLQPQKNTIFTTPTPEESRNDKYFFIGSDPGIVEAVPETHDPQPLRVYRYYESNEVESIDFSKLGYYRPYAHNQATFDSLIVNHRQNSVFALQFTVSGEHSVNKYGM</sequence>
<evidence type="ECO:0000313" key="3">
    <source>
        <dbReference type="Proteomes" id="UP001049176"/>
    </source>
</evidence>
<feature type="compositionally biased region" description="Acidic residues" evidence="1">
    <location>
        <begin position="170"/>
        <end position="181"/>
    </location>
</feature>
<dbReference type="PANTHER" id="PTHR33129">
    <property type="entry name" value="PROTEIN KINASE DOMAIN-CONTAINING PROTEIN-RELATED"/>
    <property type="match status" value="1"/>
</dbReference>
<reference evidence="2" key="1">
    <citation type="journal article" date="2021" name="Genome Biol. Evol.">
        <title>The assembled and annotated genome of the fairy-ring fungus Marasmius oreades.</title>
        <authorList>
            <person name="Hiltunen M."/>
            <person name="Ament-Velasquez S.L."/>
            <person name="Johannesson H."/>
        </authorList>
    </citation>
    <scope>NUCLEOTIDE SEQUENCE</scope>
    <source>
        <strain evidence="2">03SP1</strain>
    </source>
</reference>
<dbReference type="KEGG" id="more:E1B28_001709"/>
<dbReference type="OrthoDB" id="19861at2759"/>
<dbReference type="RefSeq" id="XP_043016381.1">
    <property type="nucleotide sequence ID" value="XM_043147667.1"/>
</dbReference>
<dbReference type="InterPro" id="IPR052980">
    <property type="entry name" value="Crinkler_effector"/>
</dbReference>